<dbReference type="InterPro" id="IPR029044">
    <property type="entry name" value="Nucleotide-diphossugar_trans"/>
</dbReference>
<dbReference type="Proteomes" id="UP000647339">
    <property type="component" value="Unassembled WGS sequence"/>
</dbReference>
<protein>
    <recommendedName>
        <fullName evidence="3">Glycosyltransferase</fullName>
    </recommendedName>
</protein>
<evidence type="ECO:0008006" key="3">
    <source>
        <dbReference type="Google" id="ProtNLM"/>
    </source>
</evidence>
<gene>
    <name evidence="1" type="ORF">GCM10011339_28180</name>
</gene>
<accession>A0ABQ1V4Z3</accession>
<sequence length="279" mass="32205">MENPMRPSKVISEKAEYPFQFSICTLVTDHQEYSEMKGSCIEAGFGEDDCEYLIIDNSTGNAIDAYKGLNLFLQQAQGRYIIICHQDIIMHDDRRPVLEDKINEINQKDPKWGVLGNAGGVNLKYQVVNLTRGNGEKLTEKHAPIQVMSVDENFMLLKKSANLALSRDLSGFHMYGADICTIADVLGFTCYVIPFNIIHKSDGNINKTFYDGKKEFIKKYKRAFRSRFLSTTVTRLYLNSSTWKTYILNKPFFIFLFKQYYKLIKVKKPYSIKYKQAEK</sequence>
<evidence type="ECO:0000313" key="1">
    <source>
        <dbReference type="EMBL" id="GGF37993.1"/>
    </source>
</evidence>
<dbReference type="Gene3D" id="3.90.550.10">
    <property type="entry name" value="Spore Coat Polysaccharide Biosynthesis Protein SpsA, Chain A"/>
    <property type="match status" value="1"/>
</dbReference>
<keyword evidence="2" id="KW-1185">Reference proteome</keyword>
<dbReference type="RefSeq" id="WP_137403043.1">
    <property type="nucleotide sequence ID" value="NZ_BMIU01000014.1"/>
</dbReference>
<proteinExistence type="predicted"/>
<reference evidence="2" key="1">
    <citation type="journal article" date="2019" name="Int. J. Syst. Evol. Microbiol.">
        <title>The Global Catalogue of Microorganisms (GCM) 10K type strain sequencing project: providing services to taxonomists for standard genome sequencing and annotation.</title>
        <authorList>
            <consortium name="The Broad Institute Genomics Platform"/>
            <consortium name="The Broad Institute Genome Sequencing Center for Infectious Disease"/>
            <person name="Wu L."/>
            <person name="Ma J."/>
        </authorList>
    </citation>
    <scope>NUCLEOTIDE SEQUENCE [LARGE SCALE GENOMIC DNA]</scope>
    <source>
        <strain evidence="2">CGMCC 1.15407</strain>
    </source>
</reference>
<organism evidence="1 2">
    <name type="scientific">Echinicola rosea</name>
    <dbReference type="NCBI Taxonomy" id="1807691"/>
    <lineage>
        <taxon>Bacteria</taxon>
        <taxon>Pseudomonadati</taxon>
        <taxon>Bacteroidota</taxon>
        <taxon>Cytophagia</taxon>
        <taxon>Cytophagales</taxon>
        <taxon>Cyclobacteriaceae</taxon>
        <taxon>Echinicola</taxon>
    </lineage>
</organism>
<dbReference type="EMBL" id="BMIU01000014">
    <property type="protein sequence ID" value="GGF37993.1"/>
    <property type="molecule type" value="Genomic_DNA"/>
</dbReference>
<dbReference type="SUPFAM" id="SSF53448">
    <property type="entry name" value="Nucleotide-diphospho-sugar transferases"/>
    <property type="match status" value="1"/>
</dbReference>
<evidence type="ECO:0000313" key="2">
    <source>
        <dbReference type="Proteomes" id="UP000647339"/>
    </source>
</evidence>
<comment type="caution">
    <text evidence="1">The sequence shown here is derived from an EMBL/GenBank/DDBJ whole genome shotgun (WGS) entry which is preliminary data.</text>
</comment>
<name>A0ABQ1V4Z3_9BACT</name>